<organism evidence="1 2">
    <name type="scientific">Pseudanabaena frigida</name>
    <dbReference type="NCBI Taxonomy" id="945775"/>
    <lineage>
        <taxon>Bacteria</taxon>
        <taxon>Bacillati</taxon>
        <taxon>Cyanobacteriota</taxon>
        <taxon>Cyanophyceae</taxon>
        <taxon>Pseudanabaenales</taxon>
        <taxon>Pseudanabaenaceae</taxon>
        <taxon>Pseudanabaena</taxon>
    </lineage>
</organism>
<evidence type="ECO:0000313" key="1">
    <source>
        <dbReference type="EMBL" id="PZO41533.1"/>
    </source>
</evidence>
<gene>
    <name evidence="1" type="ORF">DCF19_09445</name>
</gene>
<sequence length="101" mass="11300">MSIANPNEKITPSDNEIEEEIVIDRLELDKVIARLTSTLEDGVKNGIKRGLLHLPASDRHLLLVASDMVQKSKKFPNYKLTFYHKGMGEGTNTCAVTFTEI</sequence>
<protein>
    <submittedName>
        <fullName evidence="1">Uncharacterized protein</fullName>
    </submittedName>
</protein>
<reference evidence="1 2" key="1">
    <citation type="submission" date="2018-04" db="EMBL/GenBank/DDBJ databases">
        <authorList>
            <person name="Go L.Y."/>
            <person name="Mitchell J.A."/>
        </authorList>
    </citation>
    <scope>NUCLEOTIDE SEQUENCE [LARGE SCALE GENOMIC DNA]</scope>
    <source>
        <strain evidence="1">ULC066bin1</strain>
    </source>
</reference>
<dbReference type="EMBL" id="QBML01000011">
    <property type="protein sequence ID" value="PZO41533.1"/>
    <property type="molecule type" value="Genomic_DNA"/>
</dbReference>
<dbReference type="Proteomes" id="UP000249467">
    <property type="component" value="Unassembled WGS sequence"/>
</dbReference>
<evidence type="ECO:0000313" key="2">
    <source>
        <dbReference type="Proteomes" id="UP000249467"/>
    </source>
</evidence>
<reference evidence="1 2" key="2">
    <citation type="submission" date="2018-06" db="EMBL/GenBank/DDBJ databases">
        <title>Metagenomic assembly of (sub)arctic Cyanobacteria and their associated microbiome from non-axenic cultures.</title>
        <authorList>
            <person name="Baurain D."/>
        </authorList>
    </citation>
    <scope>NUCLEOTIDE SEQUENCE [LARGE SCALE GENOMIC DNA]</scope>
    <source>
        <strain evidence="1">ULC066bin1</strain>
    </source>
</reference>
<proteinExistence type="predicted"/>
<accession>A0A2W4W8W3</accession>
<name>A0A2W4W8W3_9CYAN</name>
<comment type="caution">
    <text evidence="1">The sequence shown here is derived from an EMBL/GenBank/DDBJ whole genome shotgun (WGS) entry which is preliminary data.</text>
</comment>
<dbReference type="AlphaFoldDB" id="A0A2W4W8W3"/>